<dbReference type="AlphaFoldDB" id="A0A8T0VEZ6"/>
<protein>
    <submittedName>
        <fullName evidence="2">Uncharacterized protein</fullName>
    </submittedName>
</protein>
<accession>A0A8T0VEZ6</accession>
<evidence type="ECO:0000313" key="2">
    <source>
        <dbReference type="EMBL" id="KAG2631363.1"/>
    </source>
</evidence>
<dbReference type="Proteomes" id="UP000823388">
    <property type="component" value="Chromosome 2N"/>
</dbReference>
<proteinExistence type="predicted"/>
<feature type="region of interest" description="Disordered" evidence="1">
    <location>
        <begin position="35"/>
        <end position="73"/>
    </location>
</feature>
<name>A0A8T0VEZ6_PANVG</name>
<evidence type="ECO:0000313" key="3">
    <source>
        <dbReference type="Proteomes" id="UP000823388"/>
    </source>
</evidence>
<reference evidence="2" key="1">
    <citation type="submission" date="2020-05" db="EMBL/GenBank/DDBJ databases">
        <title>WGS assembly of Panicum virgatum.</title>
        <authorList>
            <person name="Lovell J.T."/>
            <person name="Jenkins J."/>
            <person name="Shu S."/>
            <person name="Juenger T.E."/>
            <person name="Schmutz J."/>
        </authorList>
    </citation>
    <scope>NUCLEOTIDE SEQUENCE</scope>
    <source>
        <strain evidence="2">AP13</strain>
    </source>
</reference>
<keyword evidence="3" id="KW-1185">Reference proteome</keyword>
<gene>
    <name evidence="2" type="ORF">PVAP13_2NG193086</name>
</gene>
<feature type="compositionally biased region" description="Low complexity" evidence="1">
    <location>
        <begin position="35"/>
        <end position="48"/>
    </location>
</feature>
<evidence type="ECO:0000256" key="1">
    <source>
        <dbReference type="SAM" id="MobiDB-lite"/>
    </source>
</evidence>
<organism evidence="2 3">
    <name type="scientific">Panicum virgatum</name>
    <name type="common">Blackwell switchgrass</name>
    <dbReference type="NCBI Taxonomy" id="38727"/>
    <lineage>
        <taxon>Eukaryota</taxon>
        <taxon>Viridiplantae</taxon>
        <taxon>Streptophyta</taxon>
        <taxon>Embryophyta</taxon>
        <taxon>Tracheophyta</taxon>
        <taxon>Spermatophyta</taxon>
        <taxon>Magnoliopsida</taxon>
        <taxon>Liliopsida</taxon>
        <taxon>Poales</taxon>
        <taxon>Poaceae</taxon>
        <taxon>PACMAD clade</taxon>
        <taxon>Panicoideae</taxon>
        <taxon>Panicodae</taxon>
        <taxon>Paniceae</taxon>
        <taxon>Panicinae</taxon>
        <taxon>Panicum</taxon>
        <taxon>Panicum sect. Hiantes</taxon>
    </lineage>
</organism>
<dbReference type="EMBL" id="CM029040">
    <property type="protein sequence ID" value="KAG2631363.1"/>
    <property type="molecule type" value="Genomic_DNA"/>
</dbReference>
<feature type="compositionally biased region" description="Low complexity" evidence="1">
    <location>
        <begin position="55"/>
        <end position="73"/>
    </location>
</feature>
<comment type="caution">
    <text evidence="2">The sequence shown here is derived from an EMBL/GenBank/DDBJ whole genome shotgun (WGS) entry which is preliminary data.</text>
</comment>
<sequence length="105" mass="10139">MSSVSGSGSWWSPASVQRIRLRGREAIRHAIGSVPAASSSAAAQAPPRHASPEYGVSPAADAGAGSSGPENAVVGDADAAAAGASAPGLSAETAVAILVDCFGHC</sequence>